<dbReference type="GO" id="GO:0016758">
    <property type="term" value="F:hexosyltransferase activity"/>
    <property type="evidence" value="ECO:0007669"/>
    <property type="project" value="UniProtKB-ARBA"/>
</dbReference>
<dbReference type="EMBL" id="JACHVC010000012">
    <property type="protein sequence ID" value="MBC2606934.1"/>
    <property type="molecule type" value="Genomic_DNA"/>
</dbReference>
<dbReference type="Pfam" id="PF00535">
    <property type="entry name" value="Glycos_transf_2"/>
    <property type="match status" value="1"/>
</dbReference>
<evidence type="ECO:0000313" key="4">
    <source>
        <dbReference type="Proteomes" id="UP000526501"/>
    </source>
</evidence>
<dbReference type="Gene3D" id="3.90.550.10">
    <property type="entry name" value="Spore Coat Polysaccharide Biosynthesis Protein SpsA, Chain A"/>
    <property type="match status" value="1"/>
</dbReference>
<organism evidence="3 4">
    <name type="scientific">Pelagicoccus albus</name>
    <dbReference type="NCBI Taxonomy" id="415222"/>
    <lineage>
        <taxon>Bacteria</taxon>
        <taxon>Pseudomonadati</taxon>
        <taxon>Verrucomicrobiota</taxon>
        <taxon>Opitutia</taxon>
        <taxon>Puniceicoccales</taxon>
        <taxon>Pelagicoccaceae</taxon>
        <taxon>Pelagicoccus</taxon>
    </lineage>
</organism>
<dbReference type="SUPFAM" id="SSF53448">
    <property type="entry name" value="Nucleotide-diphospho-sugar transferases"/>
    <property type="match status" value="1"/>
</dbReference>
<dbReference type="InterPro" id="IPR002826">
    <property type="entry name" value="MptE-like"/>
</dbReference>
<proteinExistence type="predicted"/>
<feature type="domain" description="6-hydroxymethylpterin diphosphokinase MptE-like" evidence="2">
    <location>
        <begin position="453"/>
        <end position="608"/>
    </location>
</feature>
<keyword evidence="4" id="KW-1185">Reference proteome</keyword>
<dbReference type="AlphaFoldDB" id="A0A7X1E908"/>
<reference evidence="3 4" key="1">
    <citation type="submission" date="2020-07" db="EMBL/GenBank/DDBJ databases">
        <authorList>
            <person name="Feng X."/>
        </authorList>
    </citation>
    <scope>NUCLEOTIDE SEQUENCE [LARGE SCALE GENOMIC DNA]</scope>
    <source>
        <strain evidence="3 4">JCM23202</strain>
    </source>
</reference>
<protein>
    <submittedName>
        <fullName evidence="3">Glycosyltransferase</fullName>
    </submittedName>
</protein>
<sequence>MGEALFFWKDGTRFVSEGFCAGESRQMLGVARVYFLCWGYRKIMKVSVVITTYNQAEYLEECVESVLCQTYRNFEVILVDDASSDGTDIIVEKLARSNPEKIRTIRFRENKGQASAWNAAIELVDGEVVSFLDGDDVWFRNKLEMVVSSFGDLGVYVAFEHNLSLMRGGTIGDDRFSESFVVGDVFHRFKQGNHDLSVLCQAASSASTYSAKVLKKIGKIPSCFQTMAEAYLKGAAVCYGRISGVDECLGAFRVHDRNQNFENGELDRRLFLEQLGLPELNEFYRRNEFEFQLKVAPTPSKVPHLNLRRGDRILLVRSAPPGRIKELVSTLRKQGSGLGVTIDLLLQEGFDLDLSSGVSQVITISPGMMGRESITDITKAAVRGNEYDFVIIPYYNNTGFGYENVDDAILSIGLCCPILGIGVNGKIFDRSTIKGAKVGSQGQAPLDSWGTLRNCHQGRRAFIVGNGPSLSCEDLDRLKGEITFASNKIYLAFDDTAWRPSYYSVVDQLVAANNADRIRELDLPMLLPTSVSSFAFANENTLWYRESGFNAYLADLTSDDLNSAVPRFSRDAVYPIHGGYSVIYHQLQLAWHMGVREIYLIGVDFSFSVPKERVVDERFKVSEYRNALVSTDEVNHFHPDYRSPGETWSMPRLDLQACAFRAAARIFRSGGGGLFNASRKTELSELDLVNFDSLFDE</sequence>
<dbReference type="Proteomes" id="UP000526501">
    <property type="component" value="Unassembled WGS sequence"/>
</dbReference>
<dbReference type="Gene3D" id="3.90.1480.10">
    <property type="entry name" value="Alpha-2,3-sialyltransferase"/>
    <property type="match status" value="1"/>
</dbReference>
<dbReference type="InterPro" id="IPR029044">
    <property type="entry name" value="Nucleotide-diphossugar_trans"/>
</dbReference>
<dbReference type="PANTHER" id="PTHR22916:SF3">
    <property type="entry name" value="UDP-GLCNAC:BETAGAL BETA-1,3-N-ACETYLGLUCOSAMINYLTRANSFERASE-LIKE PROTEIN 1"/>
    <property type="match status" value="1"/>
</dbReference>
<dbReference type="InterPro" id="IPR001173">
    <property type="entry name" value="Glyco_trans_2-like"/>
</dbReference>
<dbReference type="PANTHER" id="PTHR22916">
    <property type="entry name" value="GLYCOSYLTRANSFERASE"/>
    <property type="match status" value="1"/>
</dbReference>
<dbReference type="CDD" id="cd00761">
    <property type="entry name" value="Glyco_tranf_GTA_type"/>
    <property type="match status" value="1"/>
</dbReference>
<dbReference type="Pfam" id="PF01973">
    <property type="entry name" value="MptE-like"/>
    <property type="match status" value="1"/>
</dbReference>
<evidence type="ECO:0000313" key="3">
    <source>
        <dbReference type="EMBL" id="MBC2606934.1"/>
    </source>
</evidence>
<evidence type="ECO:0000259" key="2">
    <source>
        <dbReference type="Pfam" id="PF01973"/>
    </source>
</evidence>
<name>A0A7X1E908_9BACT</name>
<accession>A0A7X1E908</accession>
<keyword evidence="3" id="KW-0808">Transferase</keyword>
<feature type="domain" description="Glycosyltransferase 2-like" evidence="1">
    <location>
        <begin position="47"/>
        <end position="156"/>
    </location>
</feature>
<evidence type="ECO:0000259" key="1">
    <source>
        <dbReference type="Pfam" id="PF00535"/>
    </source>
</evidence>
<comment type="caution">
    <text evidence="3">The sequence shown here is derived from an EMBL/GenBank/DDBJ whole genome shotgun (WGS) entry which is preliminary data.</text>
</comment>
<gene>
    <name evidence="3" type="ORF">H5P27_12850</name>
</gene>